<name>A0A836FWW3_LEIEN</name>
<keyword evidence="1" id="KW-1133">Transmembrane helix</keyword>
<dbReference type="Proteomes" id="UP000674179">
    <property type="component" value="Chromosome 32"/>
</dbReference>
<dbReference type="AlphaFoldDB" id="A0A836FWW3"/>
<accession>A0A836FWW3</accession>
<evidence type="ECO:0000256" key="1">
    <source>
        <dbReference type="SAM" id="Phobius"/>
    </source>
</evidence>
<evidence type="ECO:0000313" key="2">
    <source>
        <dbReference type="EMBL" id="KAG5470817.1"/>
    </source>
</evidence>
<dbReference type="OrthoDB" id="271784at2759"/>
<keyword evidence="1" id="KW-0472">Membrane</keyword>
<dbReference type="EMBL" id="JAFHKP010000032">
    <property type="protein sequence ID" value="KAG5470817.1"/>
    <property type="molecule type" value="Genomic_DNA"/>
</dbReference>
<proteinExistence type="predicted"/>
<reference evidence="2 3" key="1">
    <citation type="submission" date="2021-02" db="EMBL/GenBank/DDBJ databases">
        <title>Leishmania (Mundinia) enrietti genome sequencing and assembly.</title>
        <authorList>
            <person name="Almutairi H."/>
            <person name="Gatherer D."/>
        </authorList>
    </citation>
    <scope>NUCLEOTIDE SEQUENCE [LARGE SCALE GENOMIC DNA]</scope>
    <source>
        <strain evidence="2">CUR178</strain>
    </source>
</reference>
<sequence length="304" mass="34557">MRRTSDAITLRAKTDYEDEIRDMKLMAQIMQERRNPFQAFVDSILTQLSYTYSTYLYSSGVMFLMLAFWGAYPSLVRFRHAHILRYRRKQLSIRRGLFATEHMPKWNKNYLQRIVVPPLPTTKLVAVSPAAASTFQSSSPSPSAATDAVSVVAAAEAAVARRAAGDRDTLFNVMKVTATRTAHGTFGSGDTEKSERVLSSELQRINRDFFGPKSHLFERPIEEEVACVDLQHRLQEAVSAAKSVVVLKENHSTLLSIPEGWEVWWVSESEARRRRFCKFWLGGLLCARAFQDLMDMPDMPQLVN</sequence>
<feature type="transmembrane region" description="Helical" evidence="1">
    <location>
        <begin position="55"/>
        <end position="78"/>
    </location>
</feature>
<keyword evidence="1" id="KW-0812">Transmembrane</keyword>
<dbReference type="KEGG" id="lenr:94169394"/>
<gene>
    <name evidence="2" type="ORF">CUR178_02121</name>
</gene>
<protein>
    <submittedName>
        <fullName evidence="2">Uncharacterized protein</fullName>
    </submittedName>
</protein>
<organism evidence="2 3">
    <name type="scientific">Leishmania enriettii</name>
    <dbReference type="NCBI Taxonomy" id="5663"/>
    <lineage>
        <taxon>Eukaryota</taxon>
        <taxon>Discoba</taxon>
        <taxon>Euglenozoa</taxon>
        <taxon>Kinetoplastea</taxon>
        <taxon>Metakinetoplastina</taxon>
        <taxon>Trypanosomatida</taxon>
        <taxon>Trypanosomatidae</taxon>
        <taxon>Leishmaniinae</taxon>
        <taxon>Leishmania</taxon>
    </lineage>
</organism>
<dbReference type="RefSeq" id="XP_067689987.1">
    <property type="nucleotide sequence ID" value="XM_067833884.1"/>
</dbReference>
<dbReference type="GeneID" id="94169394"/>
<keyword evidence="3" id="KW-1185">Reference proteome</keyword>
<comment type="caution">
    <text evidence="2">The sequence shown here is derived from an EMBL/GenBank/DDBJ whole genome shotgun (WGS) entry which is preliminary data.</text>
</comment>
<evidence type="ECO:0000313" key="3">
    <source>
        <dbReference type="Proteomes" id="UP000674179"/>
    </source>
</evidence>